<evidence type="ECO:0000313" key="1">
    <source>
        <dbReference type="EMBL" id="GAW02878.1"/>
    </source>
</evidence>
<protein>
    <submittedName>
        <fullName evidence="1">Uncharacterized protein</fullName>
    </submittedName>
</protein>
<sequence>MRAAKQAITMIVPNTIPIYSVDSLVAEVLVAELVVAAAKLLGEAVVEEELDTVDNKFVEASEVEVLARDAVVESTEVVGGIVARGVVDRSTKVVGVADSESLEAFDVVGLDELVVEVSTTSLVTTTVVDTSTRPDVVGVAEEEDIILVSEMSLVAVEDSGWVGATRVA</sequence>
<keyword evidence="2" id="KW-1185">Reference proteome</keyword>
<comment type="caution">
    <text evidence="1">The sequence shown here is derived from an EMBL/GenBank/DDBJ whole genome shotgun (WGS) entry which is preliminary data.</text>
</comment>
<proteinExistence type="predicted"/>
<gene>
    <name evidence="1" type="ORF">LENED_004555</name>
</gene>
<dbReference type="AlphaFoldDB" id="A0A1Q3E6N0"/>
<evidence type="ECO:0000313" key="2">
    <source>
        <dbReference type="Proteomes" id="UP000188533"/>
    </source>
</evidence>
<accession>A0A1Q3E6N0</accession>
<reference evidence="1 2" key="1">
    <citation type="submission" date="2016-08" db="EMBL/GenBank/DDBJ databases">
        <authorList>
            <consortium name="Lentinula edodes genome sequencing consortium"/>
            <person name="Sakamoto Y."/>
            <person name="Nakade K."/>
            <person name="Sato S."/>
            <person name="Yoshida Y."/>
            <person name="Miyazaki K."/>
            <person name="Natsume S."/>
            <person name="Konno N."/>
        </authorList>
    </citation>
    <scope>NUCLEOTIDE SEQUENCE [LARGE SCALE GENOMIC DNA]</scope>
    <source>
        <strain evidence="1 2">NBRC 111202</strain>
    </source>
</reference>
<dbReference type="Proteomes" id="UP000188533">
    <property type="component" value="Unassembled WGS sequence"/>
</dbReference>
<dbReference type="EMBL" id="BDGU01000118">
    <property type="protein sequence ID" value="GAW02878.1"/>
    <property type="molecule type" value="Genomic_DNA"/>
</dbReference>
<name>A0A1Q3E6N0_LENED</name>
<organism evidence="1 2">
    <name type="scientific">Lentinula edodes</name>
    <name type="common">Shiitake mushroom</name>
    <name type="synonym">Lentinus edodes</name>
    <dbReference type="NCBI Taxonomy" id="5353"/>
    <lineage>
        <taxon>Eukaryota</taxon>
        <taxon>Fungi</taxon>
        <taxon>Dikarya</taxon>
        <taxon>Basidiomycota</taxon>
        <taxon>Agaricomycotina</taxon>
        <taxon>Agaricomycetes</taxon>
        <taxon>Agaricomycetidae</taxon>
        <taxon>Agaricales</taxon>
        <taxon>Marasmiineae</taxon>
        <taxon>Omphalotaceae</taxon>
        <taxon>Lentinula</taxon>
    </lineage>
</organism>
<reference evidence="1 2" key="2">
    <citation type="submission" date="2017-02" db="EMBL/GenBank/DDBJ databases">
        <title>A genome survey and senescence transcriptome analysis in Lentinula edodes.</title>
        <authorList>
            <person name="Sakamoto Y."/>
            <person name="Nakade K."/>
            <person name="Sato S."/>
            <person name="Yoshida Y."/>
            <person name="Miyazaki K."/>
            <person name="Natsume S."/>
            <person name="Konno N."/>
        </authorList>
    </citation>
    <scope>NUCLEOTIDE SEQUENCE [LARGE SCALE GENOMIC DNA]</scope>
    <source>
        <strain evidence="1 2">NBRC 111202</strain>
    </source>
</reference>